<feature type="chain" id="PRO_5046343156" evidence="1">
    <location>
        <begin position="22"/>
        <end position="93"/>
    </location>
</feature>
<dbReference type="EMBL" id="JBANRG010000023">
    <property type="protein sequence ID" value="KAK7455257.1"/>
    <property type="molecule type" value="Genomic_DNA"/>
</dbReference>
<keyword evidence="3" id="KW-1185">Reference proteome</keyword>
<gene>
    <name evidence="2" type="ORF">VKT23_011129</name>
</gene>
<keyword evidence="1" id="KW-0732">Signal</keyword>
<evidence type="ECO:0000256" key="1">
    <source>
        <dbReference type="SAM" id="SignalP"/>
    </source>
</evidence>
<evidence type="ECO:0000313" key="3">
    <source>
        <dbReference type="Proteomes" id="UP001498398"/>
    </source>
</evidence>
<name>A0ABR1JCG7_9AGAR</name>
<feature type="signal peptide" evidence="1">
    <location>
        <begin position="1"/>
        <end position="21"/>
    </location>
</feature>
<reference evidence="2 3" key="1">
    <citation type="submission" date="2024-01" db="EMBL/GenBank/DDBJ databases">
        <title>A draft genome for the cacao thread blight pathogen Marasmiellus scandens.</title>
        <authorList>
            <person name="Baruah I.K."/>
            <person name="Leung J."/>
            <person name="Bukari Y."/>
            <person name="Amoako-Attah I."/>
            <person name="Meinhardt L.W."/>
            <person name="Bailey B.A."/>
            <person name="Cohen S.P."/>
        </authorList>
    </citation>
    <scope>NUCLEOTIDE SEQUENCE [LARGE SCALE GENOMIC DNA]</scope>
    <source>
        <strain evidence="2 3">GH-19</strain>
    </source>
</reference>
<organism evidence="2 3">
    <name type="scientific">Marasmiellus scandens</name>
    <dbReference type="NCBI Taxonomy" id="2682957"/>
    <lineage>
        <taxon>Eukaryota</taxon>
        <taxon>Fungi</taxon>
        <taxon>Dikarya</taxon>
        <taxon>Basidiomycota</taxon>
        <taxon>Agaricomycotina</taxon>
        <taxon>Agaricomycetes</taxon>
        <taxon>Agaricomycetidae</taxon>
        <taxon>Agaricales</taxon>
        <taxon>Marasmiineae</taxon>
        <taxon>Omphalotaceae</taxon>
        <taxon>Marasmiellus</taxon>
    </lineage>
</organism>
<protein>
    <submittedName>
        <fullName evidence="2">Uncharacterized protein</fullName>
    </submittedName>
</protein>
<sequence length="93" mass="9872">MVKSSPTLALGVLFGLCLVSAQNPSGFDFESTCTSLASTLSRSISNATVFFSSLVPAGSSITFPDTDSKLPSTWFKSNRPSGYVSCNDGRFYI</sequence>
<evidence type="ECO:0000313" key="2">
    <source>
        <dbReference type="EMBL" id="KAK7455257.1"/>
    </source>
</evidence>
<proteinExistence type="predicted"/>
<accession>A0ABR1JCG7</accession>
<comment type="caution">
    <text evidence="2">The sequence shown here is derived from an EMBL/GenBank/DDBJ whole genome shotgun (WGS) entry which is preliminary data.</text>
</comment>
<dbReference type="Proteomes" id="UP001498398">
    <property type="component" value="Unassembled WGS sequence"/>
</dbReference>